<protein>
    <submittedName>
        <fullName evidence="7">MFS transporter</fullName>
    </submittedName>
</protein>
<feature type="transmembrane region" description="Helical" evidence="5">
    <location>
        <begin position="313"/>
        <end position="334"/>
    </location>
</feature>
<feature type="transmembrane region" description="Helical" evidence="5">
    <location>
        <begin position="251"/>
        <end position="269"/>
    </location>
</feature>
<evidence type="ECO:0000256" key="2">
    <source>
        <dbReference type="ARBA" id="ARBA00022692"/>
    </source>
</evidence>
<feature type="transmembrane region" description="Helical" evidence="5">
    <location>
        <begin position="138"/>
        <end position="161"/>
    </location>
</feature>
<dbReference type="GO" id="GO:0022857">
    <property type="term" value="F:transmembrane transporter activity"/>
    <property type="evidence" value="ECO:0007669"/>
    <property type="project" value="InterPro"/>
</dbReference>
<keyword evidence="8" id="KW-1185">Reference proteome</keyword>
<dbReference type="OrthoDB" id="9814001at2"/>
<dbReference type="InterPro" id="IPR005829">
    <property type="entry name" value="Sugar_transporter_CS"/>
</dbReference>
<evidence type="ECO:0000259" key="6">
    <source>
        <dbReference type="PROSITE" id="PS50850"/>
    </source>
</evidence>
<reference evidence="7 8" key="1">
    <citation type="submission" date="2019-10" db="EMBL/GenBank/DDBJ databases">
        <title>Georgenia wutianyii sp. nov. and Georgenia yuyongxinii sp. nov. isolated from plateau pika (Ochotona curzoniae) in the Qinghai-Tibet plateau of China.</title>
        <authorList>
            <person name="Tian Z."/>
        </authorList>
    </citation>
    <scope>NUCLEOTIDE SEQUENCE [LARGE SCALE GENOMIC DNA]</scope>
    <source>
        <strain evidence="7 8">DSM 21501</strain>
    </source>
</reference>
<comment type="caution">
    <text evidence="7">The sequence shown here is derived from an EMBL/GenBank/DDBJ whole genome shotgun (WGS) entry which is preliminary data.</text>
</comment>
<evidence type="ECO:0000256" key="5">
    <source>
        <dbReference type="SAM" id="Phobius"/>
    </source>
</evidence>
<dbReference type="InterPro" id="IPR036259">
    <property type="entry name" value="MFS_trans_sf"/>
</dbReference>
<dbReference type="GO" id="GO:0005886">
    <property type="term" value="C:plasma membrane"/>
    <property type="evidence" value="ECO:0007669"/>
    <property type="project" value="UniProtKB-SubCell"/>
</dbReference>
<dbReference type="PROSITE" id="PS50850">
    <property type="entry name" value="MFS"/>
    <property type="match status" value="1"/>
</dbReference>
<dbReference type="PANTHER" id="PTHR23531">
    <property type="entry name" value="QUINOLENE RESISTANCE PROTEIN NORA"/>
    <property type="match status" value="1"/>
</dbReference>
<evidence type="ECO:0000256" key="1">
    <source>
        <dbReference type="ARBA" id="ARBA00004651"/>
    </source>
</evidence>
<accession>A0A7J5UNW8</accession>
<feature type="transmembrane region" description="Helical" evidence="5">
    <location>
        <begin position="221"/>
        <end position="239"/>
    </location>
</feature>
<keyword evidence="2 5" id="KW-0812">Transmembrane</keyword>
<dbReference type="InterPro" id="IPR011701">
    <property type="entry name" value="MFS"/>
</dbReference>
<evidence type="ECO:0000313" key="8">
    <source>
        <dbReference type="Proteomes" id="UP000451860"/>
    </source>
</evidence>
<gene>
    <name evidence="7" type="ORF">GB883_10865</name>
</gene>
<feature type="transmembrane region" description="Helical" evidence="5">
    <location>
        <begin position="110"/>
        <end position="132"/>
    </location>
</feature>
<feature type="transmembrane region" description="Helical" evidence="5">
    <location>
        <begin position="340"/>
        <end position="358"/>
    </location>
</feature>
<feature type="transmembrane region" description="Helical" evidence="5">
    <location>
        <begin position="20"/>
        <end position="40"/>
    </location>
</feature>
<dbReference type="AlphaFoldDB" id="A0A7J5UNW8"/>
<keyword evidence="4 5" id="KW-0472">Membrane</keyword>
<feature type="domain" description="Major facilitator superfamily (MFS) profile" evidence="6">
    <location>
        <begin position="1"/>
        <end position="363"/>
    </location>
</feature>
<feature type="transmembrane region" description="Helical" evidence="5">
    <location>
        <begin position="77"/>
        <end position="98"/>
    </location>
</feature>
<name>A0A7J5UNW8_9MICO</name>
<dbReference type="Gene3D" id="1.20.1250.20">
    <property type="entry name" value="MFS general substrate transporter like domains"/>
    <property type="match status" value="1"/>
</dbReference>
<comment type="subcellular location">
    <subcellularLocation>
        <location evidence="1">Cell membrane</location>
        <topology evidence="1">Multi-pass membrane protein</topology>
    </subcellularLocation>
</comment>
<evidence type="ECO:0000313" key="7">
    <source>
        <dbReference type="EMBL" id="KAE8764096.1"/>
    </source>
</evidence>
<feature type="transmembrane region" description="Helical" evidence="5">
    <location>
        <begin position="52"/>
        <end position="71"/>
    </location>
</feature>
<proteinExistence type="predicted"/>
<keyword evidence="3 5" id="KW-1133">Transmembrane helix</keyword>
<organism evidence="7 8">
    <name type="scientific">Georgenia thermotolerans</name>
    <dbReference type="NCBI Taxonomy" id="527326"/>
    <lineage>
        <taxon>Bacteria</taxon>
        <taxon>Bacillati</taxon>
        <taxon>Actinomycetota</taxon>
        <taxon>Actinomycetes</taxon>
        <taxon>Micrococcales</taxon>
        <taxon>Bogoriellaceae</taxon>
        <taxon>Georgenia</taxon>
    </lineage>
</organism>
<dbReference type="InterPro" id="IPR020846">
    <property type="entry name" value="MFS_dom"/>
</dbReference>
<feature type="transmembrane region" description="Helical" evidence="5">
    <location>
        <begin position="275"/>
        <end position="301"/>
    </location>
</feature>
<dbReference type="SUPFAM" id="SSF103473">
    <property type="entry name" value="MFS general substrate transporter"/>
    <property type="match status" value="1"/>
</dbReference>
<evidence type="ECO:0000256" key="4">
    <source>
        <dbReference type="ARBA" id="ARBA00023136"/>
    </source>
</evidence>
<dbReference type="CDD" id="cd17489">
    <property type="entry name" value="MFS_YfcJ_like"/>
    <property type="match status" value="1"/>
</dbReference>
<sequence length="370" mass="37846">MLLMTSMALYAVERFGASDSLAGLAAGMFIVGSTAGRLFAGNLVDLVGRKRVLVVAMVVYVLASVSYLPAAALPLLLLVRCVHGVAFGVGSTAAISIAQSLIPPARRAEGTGYFALSTTLSTAAGPFLALLLVRGPGYSALFAAAAIASGVAMVLALVLRAPEIRLAPDHRARLRRFRPADLLDARVLPVAGVMLVLGVGYSGVVTFVNSYGTELGLAKGTGAFFLAYAAVLFVSRLLVGRVQDRRGDNVVVYPAIASFALGLLLLARVTTDAGLVLAAALVGLGFGTFVSAGQAIAVAQVPPARIGVAVSTFYFMLDVGTGLGPIVLGVVVGAAGYRDMYLAVAVVVALAAGLYHLAHGREARAAGQSM</sequence>
<dbReference type="PANTHER" id="PTHR23531:SF1">
    <property type="entry name" value="QUINOLENE RESISTANCE PROTEIN NORA"/>
    <property type="match status" value="1"/>
</dbReference>
<dbReference type="PROSITE" id="PS00216">
    <property type="entry name" value="SUGAR_TRANSPORT_1"/>
    <property type="match status" value="1"/>
</dbReference>
<feature type="transmembrane region" description="Helical" evidence="5">
    <location>
        <begin position="182"/>
        <end position="201"/>
    </location>
</feature>
<dbReference type="Pfam" id="PF07690">
    <property type="entry name" value="MFS_1"/>
    <property type="match status" value="1"/>
</dbReference>
<evidence type="ECO:0000256" key="3">
    <source>
        <dbReference type="ARBA" id="ARBA00022989"/>
    </source>
</evidence>
<dbReference type="EMBL" id="WHJE01000044">
    <property type="protein sequence ID" value="KAE8764096.1"/>
    <property type="molecule type" value="Genomic_DNA"/>
</dbReference>
<dbReference type="InterPro" id="IPR052714">
    <property type="entry name" value="MFS_Exporter"/>
</dbReference>
<dbReference type="Proteomes" id="UP000451860">
    <property type="component" value="Unassembled WGS sequence"/>
</dbReference>